<name>A0A0L7MA52_PLAF4</name>
<reference evidence="3" key="1">
    <citation type="submission" date="2006-09" db="EMBL/GenBank/DDBJ databases">
        <title>Annotation of Plasmodium falciparum Dd2.</title>
        <authorList>
            <consortium name="The Broad Institute Genome Sequencing Platform"/>
            <person name="Volkman S.K."/>
            <person name="Neafsey D.E."/>
            <person name="Dash A.P."/>
            <person name="Chitnis C.E."/>
            <person name="Hartl D.L."/>
            <person name="Young S.K."/>
            <person name="Zeng Q."/>
            <person name="Koehrsen M."/>
            <person name="Alvarado L."/>
            <person name="Berlin A."/>
            <person name="Borenstein D."/>
            <person name="Chapman S.B."/>
            <person name="Chen Z."/>
            <person name="Engels R."/>
            <person name="Freedman E."/>
            <person name="Gellesch M."/>
            <person name="Goldberg J."/>
            <person name="Griggs A."/>
            <person name="Gujja S."/>
            <person name="Heilman E.R."/>
            <person name="Heiman D.I."/>
            <person name="Howarth C."/>
            <person name="Jen D."/>
            <person name="Larson L."/>
            <person name="Mehta T."/>
            <person name="Neiman D."/>
            <person name="Park D."/>
            <person name="Pearson M."/>
            <person name="Roberts A."/>
            <person name="Saif S."/>
            <person name="Shea T."/>
            <person name="Shenoy N."/>
            <person name="Sisk P."/>
            <person name="Stolte C."/>
            <person name="Sykes S."/>
            <person name="Walk T."/>
            <person name="White J."/>
            <person name="Yandava C."/>
            <person name="Haas B."/>
            <person name="Henn M.R."/>
            <person name="Nusbaum C."/>
            <person name="Birren B."/>
        </authorList>
    </citation>
    <scope>NUCLEOTIDE SEQUENCE [LARGE SCALE GENOMIC DNA]</scope>
</reference>
<feature type="non-terminal residue" evidence="2">
    <location>
        <position position="58"/>
    </location>
</feature>
<dbReference type="AlphaFoldDB" id="A0A0L7MA52"/>
<organism evidence="2 3">
    <name type="scientific">Plasmodium falciparum (isolate Dd2)</name>
    <dbReference type="NCBI Taxonomy" id="57267"/>
    <lineage>
        <taxon>Eukaryota</taxon>
        <taxon>Sar</taxon>
        <taxon>Alveolata</taxon>
        <taxon>Apicomplexa</taxon>
        <taxon>Aconoidasida</taxon>
        <taxon>Haemosporida</taxon>
        <taxon>Plasmodiidae</taxon>
        <taxon>Plasmodium</taxon>
        <taxon>Plasmodium (Laverania)</taxon>
    </lineage>
</organism>
<proteinExistence type="predicted"/>
<accession>A0A0L7MA52</accession>
<gene>
    <name evidence="2" type="ORF">PFDG_05285</name>
</gene>
<dbReference type="Proteomes" id="UP000054282">
    <property type="component" value="Unassembled WGS sequence"/>
</dbReference>
<keyword evidence="1" id="KW-0812">Transmembrane</keyword>
<protein>
    <submittedName>
        <fullName evidence="2">Uncharacterized protein</fullName>
    </submittedName>
</protein>
<feature type="transmembrane region" description="Helical" evidence="1">
    <location>
        <begin position="12"/>
        <end position="32"/>
    </location>
</feature>
<keyword evidence="1" id="KW-1133">Transmembrane helix</keyword>
<dbReference type="KEGG" id="pfd:PFDG_05285"/>
<reference evidence="3" key="2">
    <citation type="submission" date="2006-09" db="EMBL/GenBank/DDBJ databases">
        <title>The genome sequence of Plasmodium falciparum Dd2.</title>
        <authorList>
            <consortium name="The Broad Institute Genome Sequencing Platform"/>
            <person name="Birren B."/>
            <person name="Lander E."/>
            <person name="Galagan J."/>
            <person name="Nusbaum C."/>
            <person name="Devon K."/>
            <person name="Henn M."/>
            <person name="Jaffe D."/>
            <person name="Butler J."/>
            <person name="Alvarez P."/>
            <person name="Gnerre S."/>
            <person name="Grabherr M."/>
            <person name="Kleber M."/>
            <person name="Mauceli E."/>
            <person name="Brockman W."/>
            <person name="MacCallum I.A."/>
            <person name="Rounsley S."/>
            <person name="Young S."/>
            <person name="LaButti K."/>
            <person name="Pushparaj V."/>
            <person name="DeCaprio D."/>
            <person name="Crawford M."/>
            <person name="Koehrsen M."/>
            <person name="Engels R."/>
            <person name="Montgomery P."/>
            <person name="Pearson M."/>
            <person name="Howarth C."/>
            <person name="Larson L."/>
            <person name="Luoma S."/>
            <person name="White J."/>
            <person name="Kodira C."/>
            <person name="Zeng Q."/>
            <person name="O'Leary S."/>
            <person name="Yandava C."/>
            <person name="Alvarado L."/>
            <person name="Wirth D."/>
            <person name="Volkman S."/>
            <person name="Hartl D."/>
        </authorList>
    </citation>
    <scope>NUCLEOTIDE SEQUENCE [LARGE SCALE GENOMIC DNA]</scope>
</reference>
<evidence type="ECO:0000313" key="3">
    <source>
        <dbReference type="Proteomes" id="UP000054282"/>
    </source>
</evidence>
<dbReference type="EMBL" id="GG703055">
    <property type="protein sequence ID" value="KOB89732.1"/>
    <property type="molecule type" value="Genomic_DNA"/>
</dbReference>
<dbReference type="Pfam" id="PF06728">
    <property type="entry name" value="PIG-U"/>
    <property type="match status" value="1"/>
</dbReference>
<sequence>MFQFCKLAHMLFKNMFLLLITLIIYALFISFLNNTVINEYKILLLLPNLGNFWYIFST</sequence>
<evidence type="ECO:0000256" key="1">
    <source>
        <dbReference type="SAM" id="Phobius"/>
    </source>
</evidence>
<evidence type="ECO:0000313" key="2">
    <source>
        <dbReference type="EMBL" id="KOB89732.1"/>
    </source>
</evidence>
<keyword evidence="1" id="KW-0472">Membrane</keyword>